<protein>
    <submittedName>
        <fullName evidence="1">Uncharacterized protein</fullName>
    </submittedName>
</protein>
<comment type="caution">
    <text evidence="1">The sequence shown here is derived from an EMBL/GenBank/DDBJ whole genome shotgun (WGS) entry which is preliminary data.</text>
</comment>
<dbReference type="EMBL" id="RQZI01000004">
    <property type="protein sequence ID" value="RRC92622.1"/>
    <property type="molecule type" value="Genomic_DNA"/>
</dbReference>
<dbReference type="Proteomes" id="UP000277597">
    <property type="component" value="Unassembled WGS sequence"/>
</dbReference>
<reference evidence="1 2" key="1">
    <citation type="submission" date="2018-11" db="EMBL/GenBank/DDBJ databases">
        <title>Genomes From Bacteria Associated with the Canine Oral Cavity: a Test Case for Automated Genome-Based Taxonomic Assignment.</title>
        <authorList>
            <person name="Coil D.A."/>
            <person name="Jospin G."/>
            <person name="Darling A.E."/>
            <person name="Wallis C."/>
            <person name="Davis I.J."/>
            <person name="Harris S."/>
            <person name="Eisen J.A."/>
            <person name="Holcombe L.J."/>
            <person name="O'Flynn C."/>
        </authorList>
    </citation>
    <scope>NUCLEOTIDE SEQUENCE [LARGE SCALE GENOMIC DNA]</scope>
    <source>
        <strain evidence="1 2">OH953</strain>
    </source>
</reference>
<proteinExistence type="predicted"/>
<gene>
    <name evidence="1" type="ORF">EII39_05550</name>
</gene>
<accession>A0A3P1S8R0</accession>
<sequence length="43" mass="4907">MLYLLLFAYFGLAILQLTEQFLPVTHAGQPLTEKLLFLSQNPL</sequence>
<evidence type="ECO:0000313" key="2">
    <source>
        <dbReference type="Proteomes" id="UP000277597"/>
    </source>
</evidence>
<name>A0A3P1S8R0_STRSA</name>
<organism evidence="1 2">
    <name type="scientific">Streptococcus sanguinis</name>
    <dbReference type="NCBI Taxonomy" id="1305"/>
    <lineage>
        <taxon>Bacteria</taxon>
        <taxon>Bacillati</taxon>
        <taxon>Bacillota</taxon>
        <taxon>Bacilli</taxon>
        <taxon>Lactobacillales</taxon>
        <taxon>Streptococcaceae</taxon>
        <taxon>Streptococcus</taxon>
    </lineage>
</organism>
<evidence type="ECO:0000313" key="1">
    <source>
        <dbReference type="EMBL" id="RRC92622.1"/>
    </source>
</evidence>
<dbReference type="AlphaFoldDB" id="A0A3P1S8R0"/>